<protein>
    <submittedName>
        <fullName evidence="1">Acylneuraminate cytidylyltransferase family protein</fullName>
    </submittedName>
</protein>
<evidence type="ECO:0000313" key="1">
    <source>
        <dbReference type="EMBL" id="MCL1629148.1"/>
    </source>
</evidence>
<dbReference type="InterPro" id="IPR003329">
    <property type="entry name" value="Cytidylyl_trans"/>
</dbReference>
<dbReference type="Pfam" id="PF02348">
    <property type="entry name" value="CTP_transf_3"/>
    <property type="match status" value="1"/>
</dbReference>
<comment type="caution">
    <text evidence="1">The sequence shown here is derived from an EMBL/GenBank/DDBJ whole genome shotgun (WGS) entry which is preliminary data.</text>
</comment>
<reference evidence="1 2" key="1">
    <citation type="submission" date="2022-05" db="EMBL/GenBank/DDBJ databases">
        <title>Seasonal and diel survey of microbial diversity of the Tyrrhenian coast.</title>
        <authorList>
            <person name="Gattoni G."/>
            <person name="Corral P."/>
        </authorList>
    </citation>
    <scope>NUCLEOTIDE SEQUENCE [LARGE SCALE GENOMIC DNA]</scope>
    <source>
        <strain evidence="1 2">V10</strain>
    </source>
</reference>
<dbReference type="GO" id="GO:0016779">
    <property type="term" value="F:nucleotidyltransferase activity"/>
    <property type="evidence" value="ECO:0007669"/>
    <property type="project" value="UniProtKB-KW"/>
</dbReference>
<dbReference type="PANTHER" id="PTHR21485">
    <property type="entry name" value="HAD SUPERFAMILY MEMBERS CMAS AND KDSC"/>
    <property type="match status" value="1"/>
</dbReference>
<proteinExistence type="predicted"/>
<accession>A0ABT0M2S4</accession>
<sequence>MTAPCLAIVPLRAGSKGLPGKNTRLLAGRPLYAHALEQARAAGISPALVTSDIAELASAELGPGARFAPRPAHLAQDTTPMDAVLDHVLTHDAPGPATIVLLQATTPLRAPQDIARAIALHATGEHALVMSATRAESGVLKWGTAENGRFVPLSRDAAHCFTNRAELPPVYRPDGAVYVFDADAYRRAGSLGALAVHGVGMVETPLDRAFDIDTLADFSRVEALLEARA</sequence>
<dbReference type="RefSeq" id="WP_249058594.1">
    <property type="nucleotide sequence ID" value="NZ_JALZWP010000009.1"/>
</dbReference>
<dbReference type="InterPro" id="IPR050793">
    <property type="entry name" value="CMP-NeuNAc_synthase"/>
</dbReference>
<dbReference type="Proteomes" id="UP001202550">
    <property type="component" value="Unassembled WGS sequence"/>
</dbReference>
<dbReference type="InterPro" id="IPR029044">
    <property type="entry name" value="Nucleotide-diphossugar_trans"/>
</dbReference>
<keyword evidence="1" id="KW-0808">Transferase</keyword>
<evidence type="ECO:0000313" key="2">
    <source>
        <dbReference type="Proteomes" id="UP001202550"/>
    </source>
</evidence>
<keyword evidence="2" id="KW-1185">Reference proteome</keyword>
<dbReference type="CDD" id="cd02513">
    <property type="entry name" value="CMP-NeuAc_Synthase"/>
    <property type="match status" value="1"/>
</dbReference>
<dbReference type="Gene3D" id="3.90.550.10">
    <property type="entry name" value="Spore Coat Polysaccharide Biosynthesis Protein SpsA, Chain A"/>
    <property type="match status" value="1"/>
</dbReference>
<name>A0ABT0M2S4_9RHOB</name>
<dbReference type="EMBL" id="JALZWP010000009">
    <property type="protein sequence ID" value="MCL1629148.1"/>
    <property type="molecule type" value="Genomic_DNA"/>
</dbReference>
<gene>
    <name evidence="1" type="ORF">M3N55_10430</name>
</gene>
<organism evidence="1 2">
    <name type="scientific">Roseinatronobacter domitianus</name>
    <dbReference type="NCBI Taxonomy" id="2940293"/>
    <lineage>
        <taxon>Bacteria</taxon>
        <taxon>Pseudomonadati</taxon>
        <taxon>Pseudomonadota</taxon>
        <taxon>Alphaproteobacteria</taxon>
        <taxon>Rhodobacterales</taxon>
        <taxon>Paracoccaceae</taxon>
        <taxon>Roseinatronobacter</taxon>
    </lineage>
</organism>
<dbReference type="PANTHER" id="PTHR21485:SF6">
    <property type="entry name" value="N-ACYLNEURAMINATE CYTIDYLYLTRANSFERASE-RELATED"/>
    <property type="match status" value="1"/>
</dbReference>
<dbReference type="SUPFAM" id="SSF53448">
    <property type="entry name" value="Nucleotide-diphospho-sugar transferases"/>
    <property type="match status" value="1"/>
</dbReference>
<keyword evidence="1" id="KW-0548">Nucleotidyltransferase</keyword>